<reference evidence="2" key="1">
    <citation type="submission" date="2022-07" db="EMBL/GenBank/DDBJ databases">
        <title>Genome Sequence of Agrocybe chaxingu.</title>
        <authorList>
            <person name="Buettner E."/>
        </authorList>
    </citation>
    <scope>NUCLEOTIDE SEQUENCE</scope>
    <source>
        <strain evidence="2">MP-N11</strain>
    </source>
</reference>
<comment type="caution">
    <text evidence="2">The sequence shown here is derived from an EMBL/GenBank/DDBJ whole genome shotgun (WGS) entry which is preliminary data.</text>
</comment>
<evidence type="ECO:0000313" key="2">
    <source>
        <dbReference type="EMBL" id="KAJ3494182.1"/>
    </source>
</evidence>
<dbReference type="OrthoDB" id="10372106at2759"/>
<feature type="region of interest" description="Disordered" evidence="1">
    <location>
        <begin position="1"/>
        <end position="24"/>
    </location>
</feature>
<dbReference type="AlphaFoldDB" id="A0A9W8JXD4"/>
<name>A0A9W8JXD4_9AGAR</name>
<dbReference type="EMBL" id="JANKHO010002165">
    <property type="protein sequence ID" value="KAJ3494182.1"/>
    <property type="molecule type" value="Genomic_DNA"/>
</dbReference>
<evidence type="ECO:0000313" key="3">
    <source>
        <dbReference type="Proteomes" id="UP001148786"/>
    </source>
</evidence>
<keyword evidence="3" id="KW-1185">Reference proteome</keyword>
<dbReference type="Proteomes" id="UP001148786">
    <property type="component" value="Unassembled WGS sequence"/>
</dbReference>
<sequence>MKTDPPQEPSPLSIDVPQSQDPTTTTLAPAGVSLAPAPVRTICFSFVLESGHIAYGLAPFPETYMAAKELALEHFGWLLKPTVTPQGIYLNRAIQIDGKKEWAFVPPPVWTQVVRGVGEELRVRYSEGMAEHFAPPVDGDTKGPPPVITFRFGERLSSQTSYKYAVRTLPDSYTEAKSVAVAALRHWMKNKNAGVDDIKMRAVVQNRDDEWVTAHLPDGEAWKETVEGLTRKYRNFEILVMEVQKGNV</sequence>
<accession>A0A9W8JXD4</accession>
<proteinExistence type="predicted"/>
<gene>
    <name evidence="2" type="ORF">NLJ89_g10860</name>
</gene>
<protein>
    <submittedName>
        <fullName evidence="2">Uncharacterized protein</fullName>
    </submittedName>
</protein>
<organism evidence="2 3">
    <name type="scientific">Agrocybe chaxingu</name>
    <dbReference type="NCBI Taxonomy" id="84603"/>
    <lineage>
        <taxon>Eukaryota</taxon>
        <taxon>Fungi</taxon>
        <taxon>Dikarya</taxon>
        <taxon>Basidiomycota</taxon>
        <taxon>Agaricomycotina</taxon>
        <taxon>Agaricomycetes</taxon>
        <taxon>Agaricomycetidae</taxon>
        <taxon>Agaricales</taxon>
        <taxon>Agaricineae</taxon>
        <taxon>Strophariaceae</taxon>
        <taxon>Agrocybe</taxon>
    </lineage>
</organism>
<evidence type="ECO:0000256" key="1">
    <source>
        <dbReference type="SAM" id="MobiDB-lite"/>
    </source>
</evidence>